<sequence>MPLTTSLEIATKAMQERIAKESYTPKELKMEQIHYLKTWSEFFRGIKSGAKTFELRKNDRGFKVGDRLMLQEWLPNLEKYTGEAELRKVTYVLEGGKFGLEEGYCILGIAEVTEGRF</sequence>
<reference evidence="3" key="1">
    <citation type="journal article" date="2019" name="Int. J. Syst. Evol. Microbiol.">
        <title>The Global Catalogue of Microorganisms (GCM) 10K type strain sequencing project: providing services to taxonomists for standard genome sequencing and annotation.</title>
        <authorList>
            <consortium name="The Broad Institute Genomics Platform"/>
            <consortium name="The Broad Institute Genome Sequencing Center for Infectious Disease"/>
            <person name="Wu L."/>
            <person name="Ma J."/>
        </authorList>
    </citation>
    <scope>NUCLEOTIDE SEQUENCE [LARGE SCALE GENOMIC DNA]</scope>
    <source>
        <strain evidence="3">JCM 17917</strain>
    </source>
</reference>
<proteinExistence type="predicted"/>
<accession>A0ABP8FB57</accession>
<gene>
    <name evidence="2" type="ORF">GCM10023183_08880</name>
</gene>
<dbReference type="InterPro" id="IPR039440">
    <property type="entry name" value="DUF3850"/>
</dbReference>
<feature type="domain" description="DUF3850" evidence="1">
    <location>
        <begin position="33"/>
        <end position="109"/>
    </location>
</feature>
<dbReference type="RefSeq" id="WP_345162740.1">
    <property type="nucleotide sequence ID" value="NZ_BAABGX010000001.1"/>
</dbReference>
<dbReference type="Gene3D" id="2.30.130.30">
    <property type="entry name" value="Hypothetical protein"/>
    <property type="match status" value="1"/>
</dbReference>
<comment type="caution">
    <text evidence="2">The sequence shown here is derived from an EMBL/GenBank/DDBJ whole genome shotgun (WGS) entry which is preliminary data.</text>
</comment>
<evidence type="ECO:0000313" key="3">
    <source>
        <dbReference type="Proteomes" id="UP001501844"/>
    </source>
</evidence>
<dbReference type="Proteomes" id="UP001501844">
    <property type="component" value="Unassembled WGS sequence"/>
</dbReference>
<keyword evidence="3" id="KW-1185">Reference proteome</keyword>
<name>A0ABP8FB57_9BACT</name>
<protein>
    <recommendedName>
        <fullName evidence="1">DUF3850 domain-containing protein</fullName>
    </recommendedName>
</protein>
<evidence type="ECO:0000313" key="2">
    <source>
        <dbReference type="EMBL" id="GAA4299537.1"/>
    </source>
</evidence>
<evidence type="ECO:0000259" key="1">
    <source>
        <dbReference type="Pfam" id="PF12961"/>
    </source>
</evidence>
<dbReference type="EMBL" id="BAABGX010000001">
    <property type="protein sequence ID" value="GAA4299537.1"/>
    <property type="molecule type" value="Genomic_DNA"/>
</dbReference>
<dbReference type="InterPro" id="IPR015947">
    <property type="entry name" value="PUA-like_sf"/>
</dbReference>
<dbReference type="SUPFAM" id="SSF88697">
    <property type="entry name" value="PUA domain-like"/>
    <property type="match status" value="1"/>
</dbReference>
<organism evidence="2 3">
    <name type="scientific">Nibribacter koreensis</name>
    <dbReference type="NCBI Taxonomy" id="1084519"/>
    <lineage>
        <taxon>Bacteria</taxon>
        <taxon>Pseudomonadati</taxon>
        <taxon>Bacteroidota</taxon>
        <taxon>Cytophagia</taxon>
        <taxon>Cytophagales</taxon>
        <taxon>Hymenobacteraceae</taxon>
        <taxon>Nibribacter</taxon>
    </lineage>
</organism>
<dbReference type="Pfam" id="PF12961">
    <property type="entry name" value="DUF3850"/>
    <property type="match status" value="1"/>
</dbReference>